<dbReference type="PANTHER" id="PTHR12489">
    <property type="entry name" value="LIPOMA HMGIC FUSION PARTNER-LIKE PROTEIN"/>
    <property type="match status" value="1"/>
</dbReference>
<name>A0ABR3LKX3_9TELE</name>
<comment type="subcellular location">
    <subcellularLocation>
        <location evidence="1">Membrane</location>
        <topology evidence="1">Multi-pass membrane protein</topology>
    </subcellularLocation>
</comment>
<dbReference type="PANTHER" id="PTHR12489:SF19">
    <property type="entry name" value="LHFPL TETRASPAN SUBFAMILY MEMBER 2 PROTEIN"/>
    <property type="match status" value="1"/>
</dbReference>
<keyword evidence="8" id="KW-1185">Reference proteome</keyword>
<dbReference type="Proteomes" id="UP001558613">
    <property type="component" value="Unassembled WGS sequence"/>
</dbReference>
<feature type="transmembrane region" description="Helical" evidence="6">
    <location>
        <begin position="259"/>
        <end position="279"/>
    </location>
</feature>
<evidence type="ECO:0000313" key="7">
    <source>
        <dbReference type="EMBL" id="KAL1253538.1"/>
    </source>
</evidence>
<feature type="transmembrane region" description="Helical" evidence="6">
    <location>
        <begin position="83"/>
        <end position="108"/>
    </location>
</feature>
<evidence type="ECO:0000256" key="4">
    <source>
        <dbReference type="ARBA" id="ARBA00023136"/>
    </source>
</evidence>
<gene>
    <name evidence="7" type="ORF">QQF64_018231</name>
</gene>
<feature type="transmembrane region" description="Helical" evidence="6">
    <location>
        <begin position="208"/>
        <end position="230"/>
    </location>
</feature>
<evidence type="ECO:0008006" key="9">
    <source>
        <dbReference type="Google" id="ProtNLM"/>
    </source>
</evidence>
<protein>
    <recommendedName>
        <fullName evidence="9">Lipoma HMGIC fusion partner-like 2 protein</fullName>
    </recommendedName>
</protein>
<accession>A0ABR3LKX3</accession>
<evidence type="ECO:0000256" key="5">
    <source>
        <dbReference type="SAM" id="MobiDB-lite"/>
    </source>
</evidence>
<keyword evidence="2 6" id="KW-0812">Transmembrane</keyword>
<evidence type="ECO:0000256" key="6">
    <source>
        <dbReference type="SAM" id="Phobius"/>
    </source>
</evidence>
<dbReference type="Gene3D" id="1.20.140.150">
    <property type="match status" value="1"/>
</dbReference>
<evidence type="ECO:0000256" key="1">
    <source>
        <dbReference type="ARBA" id="ARBA00004141"/>
    </source>
</evidence>
<organism evidence="7 8">
    <name type="scientific">Cirrhinus molitorella</name>
    <name type="common">mud carp</name>
    <dbReference type="NCBI Taxonomy" id="172907"/>
    <lineage>
        <taxon>Eukaryota</taxon>
        <taxon>Metazoa</taxon>
        <taxon>Chordata</taxon>
        <taxon>Craniata</taxon>
        <taxon>Vertebrata</taxon>
        <taxon>Euteleostomi</taxon>
        <taxon>Actinopterygii</taxon>
        <taxon>Neopterygii</taxon>
        <taxon>Teleostei</taxon>
        <taxon>Ostariophysi</taxon>
        <taxon>Cypriniformes</taxon>
        <taxon>Cyprinidae</taxon>
        <taxon>Labeoninae</taxon>
        <taxon>Labeonini</taxon>
        <taxon>Cirrhinus</taxon>
    </lineage>
</organism>
<evidence type="ECO:0000313" key="8">
    <source>
        <dbReference type="Proteomes" id="UP001558613"/>
    </source>
</evidence>
<dbReference type="InterPro" id="IPR019372">
    <property type="entry name" value="LHFPL"/>
</dbReference>
<feature type="region of interest" description="Disordered" evidence="5">
    <location>
        <begin position="25"/>
        <end position="71"/>
    </location>
</feature>
<proteinExistence type="predicted"/>
<feature type="compositionally biased region" description="Basic and acidic residues" evidence="5">
    <location>
        <begin position="36"/>
        <end position="56"/>
    </location>
</feature>
<reference evidence="7 8" key="1">
    <citation type="submission" date="2023-09" db="EMBL/GenBank/DDBJ databases">
        <authorList>
            <person name="Wang M."/>
        </authorList>
    </citation>
    <scope>NUCLEOTIDE SEQUENCE [LARGE SCALE GENOMIC DNA]</scope>
    <source>
        <strain evidence="7">GT-2023</strain>
        <tissue evidence="7">Liver</tissue>
    </source>
</reference>
<dbReference type="Pfam" id="PF10242">
    <property type="entry name" value="L_HMGIC_fpl"/>
    <property type="match status" value="1"/>
</dbReference>
<comment type="caution">
    <text evidence="7">The sequence shown here is derived from an EMBL/GenBank/DDBJ whole genome shotgun (WGS) entry which is preliminary data.</text>
</comment>
<evidence type="ECO:0000256" key="3">
    <source>
        <dbReference type="ARBA" id="ARBA00022989"/>
    </source>
</evidence>
<feature type="transmembrane region" description="Helical" evidence="6">
    <location>
        <begin position="172"/>
        <end position="196"/>
    </location>
</feature>
<keyword evidence="3 6" id="KW-1133">Transmembrane helix</keyword>
<sequence length="304" mass="32990">MSSLAHSPSSPVQYTDEASCVAAVTHGCSADEEEEERQKEEGTPDTPRKERERESRSSASARPYDTPTVPCDLRPRPRTMCHVIVTCRSMLWTLLSIVAAFSELIAFLSTDWLVGFPRTPDAVFSPHGATAAGEAYRPTLGIYGRCIRLPHLRRGVLCGPYAVHFGEIASGFWQATSIFLAAGILLLCAVAFISVFTMCFQSIMKKSIFNVCGLLQAIAGLFLIMGLMLYPAGWGSDKVQLYCGPDAAPYQLGLCSMGWAFYTALGGTVLTFICAVFSAQAEIATSSDKVQEEIEEGKSLICLL</sequence>
<keyword evidence="4 6" id="KW-0472">Membrane</keyword>
<dbReference type="EMBL" id="JAYMGO010000021">
    <property type="protein sequence ID" value="KAL1253538.1"/>
    <property type="molecule type" value="Genomic_DNA"/>
</dbReference>
<evidence type="ECO:0000256" key="2">
    <source>
        <dbReference type="ARBA" id="ARBA00022692"/>
    </source>
</evidence>